<protein>
    <submittedName>
        <fullName evidence="1">Uncharacterized protein</fullName>
    </submittedName>
</protein>
<accession>J4CDN7</accession>
<dbReference type="VEuPathDB" id="PiroplasmaDB:TOT_030000723"/>
<evidence type="ECO:0000313" key="1">
    <source>
        <dbReference type="EMBL" id="BAM41462.1"/>
    </source>
</evidence>
<keyword evidence="2" id="KW-1185">Reference proteome</keyword>
<reference evidence="1 2" key="1">
    <citation type="journal article" date="2012" name="MBio">
        <title>Comparative genome analysis of three eukaryotic parasites with differing abilities to transform leukocytes reveals key mediators of Theileria-induced leukocyte transformation.</title>
        <authorList>
            <person name="Hayashida K."/>
            <person name="Hara Y."/>
            <person name="Abe T."/>
            <person name="Yamasaki C."/>
            <person name="Toyoda A."/>
            <person name="Kosuge T."/>
            <person name="Suzuki Y."/>
            <person name="Sato Y."/>
            <person name="Kawashima S."/>
            <person name="Katayama T."/>
            <person name="Wakaguri H."/>
            <person name="Inoue N."/>
            <person name="Homma K."/>
            <person name="Tada-Umezaki M."/>
            <person name="Yagi Y."/>
            <person name="Fujii Y."/>
            <person name="Habara T."/>
            <person name="Kanehisa M."/>
            <person name="Watanabe H."/>
            <person name="Ito K."/>
            <person name="Gojobori T."/>
            <person name="Sugawara H."/>
            <person name="Imanishi T."/>
            <person name="Weir W."/>
            <person name="Gardner M."/>
            <person name="Pain A."/>
            <person name="Shiels B."/>
            <person name="Hattori M."/>
            <person name="Nene V."/>
            <person name="Sugimoto C."/>
        </authorList>
    </citation>
    <scope>NUCLEOTIDE SEQUENCE [LARGE SCALE GENOMIC DNA]</scope>
    <source>
        <strain evidence="1 2">Shintoku</strain>
    </source>
</reference>
<dbReference type="Proteomes" id="UP000003786">
    <property type="component" value="Chromosome 3"/>
</dbReference>
<dbReference type="AlphaFoldDB" id="J4CDN7"/>
<dbReference type="KEGG" id="tot:TOT_030000723"/>
<dbReference type="RefSeq" id="XP_009691763.1">
    <property type="nucleotide sequence ID" value="XM_009693468.1"/>
</dbReference>
<evidence type="ECO:0000313" key="2">
    <source>
        <dbReference type="Proteomes" id="UP000003786"/>
    </source>
</evidence>
<dbReference type="GeneID" id="20715879"/>
<name>J4CDN7_THEOR</name>
<sequence length="55" mass="6533">MTINILHNSETNPEQLFLTLTHSTFNTEMLYPLSQNTRDLMSFKFKQINNNRIMT</sequence>
<proteinExistence type="predicted"/>
<organism evidence="1 2">
    <name type="scientific">Theileria orientalis strain Shintoku</name>
    <dbReference type="NCBI Taxonomy" id="869250"/>
    <lineage>
        <taxon>Eukaryota</taxon>
        <taxon>Sar</taxon>
        <taxon>Alveolata</taxon>
        <taxon>Apicomplexa</taxon>
        <taxon>Aconoidasida</taxon>
        <taxon>Piroplasmida</taxon>
        <taxon>Theileriidae</taxon>
        <taxon>Theileria</taxon>
    </lineage>
</organism>
<gene>
    <name evidence="1" type="ORF">TOT_030000723</name>
</gene>
<dbReference type="EMBL" id="AP011948">
    <property type="protein sequence ID" value="BAM41462.1"/>
    <property type="molecule type" value="Genomic_DNA"/>
</dbReference>